<evidence type="ECO:0000313" key="4">
    <source>
        <dbReference type="Proteomes" id="UP000410492"/>
    </source>
</evidence>
<dbReference type="AlphaFoldDB" id="A0A653DSU0"/>
<dbReference type="CDD" id="cd21451">
    <property type="entry name" value="DLC-like_TCTEX1D"/>
    <property type="match status" value="1"/>
</dbReference>
<feature type="region of interest" description="Disordered" evidence="2">
    <location>
        <begin position="1"/>
        <end position="91"/>
    </location>
</feature>
<protein>
    <submittedName>
        <fullName evidence="3">Uncharacterized protein</fullName>
    </submittedName>
</protein>
<evidence type="ECO:0000256" key="1">
    <source>
        <dbReference type="ARBA" id="ARBA00005361"/>
    </source>
</evidence>
<dbReference type="PANTHER" id="PTHR21255:SF65">
    <property type="entry name" value="TCTEX1 DOMAIN-CONTAINING PROTEIN 2"/>
    <property type="match status" value="1"/>
</dbReference>
<comment type="similarity">
    <text evidence="1">Belongs to the dynein light chain Tctex-type family.</text>
</comment>
<dbReference type="GO" id="GO:0005737">
    <property type="term" value="C:cytoplasm"/>
    <property type="evidence" value="ECO:0007669"/>
    <property type="project" value="TreeGrafter"/>
</dbReference>
<dbReference type="EMBL" id="CAACVG010014513">
    <property type="protein sequence ID" value="VEN63313.1"/>
    <property type="molecule type" value="Genomic_DNA"/>
</dbReference>
<feature type="compositionally biased region" description="Acidic residues" evidence="2">
    <location>
        <begin position="1"/>
        <end position="17"/>
    </location>
</feature>
<feature type="compositionally biased region" description="Basic and acidic residues" evidence="2">
    <location>
        <begin position="41"/>
        <end position="54"/>
    </location>
</feature>
<dbReference type="GO" id="GO:0005868">
    <property type="term" value="C:cytoplasmic dynein complex"/>
    <property type="evidence" value="ECO:0007669"/>
    <property type="project" value="TreeGrafter"/>
</dbReference>
<dbReference type="Gene3D" id="3.30.1140.40">
    <property type="entry name" value="Tctex-1"/>
    <property type="match status" value="1"/>
</dbReference>
<feature type="compositionally biased region" description="Low complexity" evidence="2">
    <location>
        <begin position="18"/>
        <end position="31"/>
    </location>
</feature>
<dbReference type="OrthoDB" id="10248487at2759"/>
<gene>
    <name evidence="3" type="ORF">CALMAC_LOCUS20171</name>
</gene>
<evidence type="ECO:0000256" key="2">
    <source>
        <dbReference type="SAM" id="MobiDB-lite"/>
    </source>
</evidence>
<evidence type="ECO:0000313" key="3">
    <source>
        <dbReference type="EMBL" id="VEN63313.1"/>
    </source>
</evidence>
<dbReference type="InterPro" id="IPR005334">
    <property type="entry name" value="Tctex-1-like"/>
</dbReference>
<proteinExistence type="inferred from homology"/>
<dbReference type="GO" id="GO:0045505">
    <property type="term" value="F:dynein intermediate chain binding"/>
    <property type="evidence" value="ECO:0007669"/>
    <property type="project" value="TreeGrafter"/>
</dbReference>
<reference evidence="3 4" key="1">
    <citation type="submission" date="2019-01" db="EMBL/GenBank/DDBJ databases">
        <authorList>
            <person name="Sayadi A."/>
        </authorList>
    </citation>
    <scope>NUCLEOTIDE SEQUENCE [LARGE SCALE GENOMIC DNA]</scope>
</reference>
<dbReference type="PANTHER" id="PTHR21255">
    <property type="entry name" value="T-COMPLEX-ASSOCIATED-TESTIS-EXPRESSED 1/ DYNEIN LIGHT CHAIN"/>
    <property type="match status" value="1"/>
</dbReference>
<sequence length="270" mass="29531">MADEEAPTPPPEEEAPPAEEAAAPAESAPAPESAPPEEAPAEQKGEEGEEKPAEEGAEEAGEPPQEKASGELGPDVGSAGESGEKLGPDESDEFLAEDDADFVPGGESVNKLETEDLTPKEGKYDVLNRQALGSVIDIRRGSVGGDVGDRKTVRYMNTYKLESDNPFNHEKVDKILINVMNEAIEGLKYDADKCSKQAKWASLAIRSRVKELEFDRYKIVCIVSIGEKNSQDILATCRFLWDAEKDRYSIYSLQNTYVYGIAQCFGLYYE</sequence>
<name>A0A653DSU0_CALMS</name>
<accession>A0A653DSU0</accession>
<dbReference type="Proteomes" id="UP000410492">
    <property type="component" value="Unassembled WGS sequence"/>
</dbReference>
<dbReference type="GO" id="GO:0007018">
    <property type="term" value="P:microtubule-based movement"/>
    <property type="evidence" value="ECO:0007669"/>
    <property type="project" value="TreeGrafter"/>
</dbReference>
<dbReference type="Pfam" id="PF03645">
    <property type="entry name" value="Tctex-1"/>
    <property type="match status" value="1"/>
</dbReference>
<dbReference type="InterPro" id="IPR038586">
    <property type="entry name" value="Tctex-1-like_sf"/>
</dbReference>
<organism evidence="3 4">
    <name type="scientific">Callosobruchus maculatus</name>
    <name type="common">Southern cowpea weevil</name>
    <name type="synonym">Pulse bruchid</name>
    <dbReference type="NCBI Taxonomy" id="64391"/>
    <lineage>
        <taxon>Eukaryota</taxon>
        <taxon>Metazoa</taxon>
        <taxon>Ecdysozoa</taxon>
        <taxon>Arthropoda</taxon>
        <taxon>Hexapoda</taxon>
        <taxon>Insecta</taxon>
        <taxon>Pterygota</taxon>
        <taxon>Neoptera</taxon>
        <taxon>Endopterygota</taxon>
        <taxon>Coleoptera</taxon>
        <taxon>Polyphaga</taxon>
        <taxon>Cucujiformia</taxon>
        <taxon>Chrysomeloidea</taxon>
        <taxon>Chrysomelidae</taxon>
        <taxon>Bruchinae</taxon>
        <taxon>Bruchini</taxon>
        <taxon>Callosobruchus</taxon>
    </lineage>
</organism>
<keyword evidence="4" id="KW-1185">Reference proteome</keyword>